<keyword evidence="3" id="KW-1003">Cell membrane</keyword>
<feature type="transmembrane region" description="Helical" evidence="7">
    <location>
        <begin position="12"/>
        <end position="30"/>
    </location>
</feature>
<evidence type="ECO:0000256" key="7">
    <source>
        <dbReference type="RuleBase" id="RU363032"/>
    </source>
</evidence>
<evidence type="ECO:0000313" key="10">
    <source>
        <dbReference type="Proteomes" id="UP001198151"/>
    </source>
</evidence>
<feature type="transmembrane region" description="Helical" evidence="7">
    <location>
        <begin position="222"/>
        <end position="243"/>
    </location>
</feature>
<accession>A0ABS8G247</accession>
<dbReference type="Pfam" id="PF00528">
    <property type="entry name" value="BPD_transp_1"/>
    <property type="match status" value="1"/>
</dbReference>
<dbReference type="Gene3D" id="1.10.3720.10">
    <property type="entry name" value="MetI-like"/>
    <property type="match status" value="1"/>
</dbReference>
<feature type="domain" description="ABC transmembrane type-1" evidence="8">
    <location>
        <begin position="60"/>
        <end position="240"/>
    </location>
</feature>
<dbReference type="CDD" id="cd06261">
    <property type="entry name" value="TM_PBP2"/>
    <property type="match status" value="1"/>
</dbReference>
<reference evidence="9 10" key="1">
    <citation type="submission" date="2021-10" db="EMBL/GenBank/DDBJ databases">
        <title>Anaerobic single-cell dispensing facilitates the cultivation of human gut bacteria.</title>
        <authorList>
            <person name="Afrizal A."/>
        </authorList>
    </citation>
    <scope>NUCLEOTIDE SEQUENCE [LARGE SCALE GENOMIC DNA]</scope>
    <source>
        <strain evidence="9 10">CLA-AA-H200</strain>
    </source>
</reference>
<gene>
    <name evidence="9" type="ORF">LKD70_17850</name>
</gene>
<comment type="similarity">
    <text evidence="7">Belongs to the binding-protein-dependent transport system permease family.</text>
</comment>
<dbReference type="PANTHER" id="PTHR30151">
    <property type="entry name" value="ALKANE SULFONATE ABC TRANSPORTER-RELATED, MEMBRANE SUBUNIT"/>
    <property type="match status" value="1"/>
</dbReference>
<proteinExistence type="inferred from homology"/>
<evidence type="ECO:0000256" key="6">
    <source>
        <dbReference type="ARBA" id="ARBA00023136"/>
    </source>
</evidence>
<dbReference type="PROSITE" id="PS50928">
    <property type="entry name" value="ABC_TM1"/>
    <property type="match status" value="1"/>
</dbReference>
<protein>
    <submittedName>
        <fullName evidence="9">ABC transporter permease</fullName>
    </submittedName>
</protein>
<evidence type="ECO:0000259" key="8">
    <source>
        <dbReference type="PROSITE" id="PS50928"/>
    </source>
</evidence>
<dbReference type="InterPro" id="IPR000515">
    <property type="entry name" value="MetI-like"/>
</dbReference>
<evidence type="ECO:0000256" key="3">
    <source>
        <dbReference type="ARBA" id="ARBA00022475"/>
    </source>
</evidence>
<feature type="transmembrane region" description="Helical" evidence="7">
    <location>
        <begin position="107"/>
        <end position="133"/>
    </location>
</feature>
<sequence>MTKDRSNIKTRFYVLLICLFIFAVWCLLTYRMGVKAVILPSPTDIVDAYIKLAPTLPESILASLKITLIGFAIGAAVGLLMGLVMGYSKSFLQVIGPFMEITRPIPVFALIPLFMLWFGIGIMPQVLLIALGVSSVLGVQTYEAIRNMPVIYVRAAFNLGATKMQVFKTVVIPCIVPHLIGAVRVAAATSWGLDVCAEFMGVQTGLGHTMIIQQNYLNTPQVLAIVLIYSVLAIGLDQIIRVIERRATTWTERSSLSFEGLTVEGKMSRKEKQAEREALKALKKTKMEE</sequence>
<evidence type="ECO:0000256" key="4">
    <source>
        <dbReference type="ARBA" id="ARBA00022692"/>
    </source>
</evidence>
<keyword evidence="2 7" id="KW-0813">Transport</keyword>
<evidence type="ECO:0000256" key="2">
    <source>
        <dbReference type="ARBA" id="ARBA00022448"/>
    </source>
</evidence>
<evidence type="ECO:0000256" key="5">
    <source>
        <dbReference type="ARBA" id="ARBA00022989"/>
    </source>
</evidence>
<evidence type="ECO:0000256" key="1">
    <source>
        <dbReference type="ARBA" id="ARBA00004651"/>
    </source>
</evidence>
<keyword evidence="5 7" id="KW-1133">Transmembrane helix</keyword>
<keyword evidence="10" id="KW-1185">Reference proteome</keyword>
<name>A0ABS8G247_9FIRM</name>
<keyword evidence="4 7" id="KW-0812">Transmembrane</keyword>
<feature type="transmembrane region" description="Helical" evidence="7">
    <location>
        <begin position="66"/>
        <end position="87"/>
    </location>
</feature>
<organism evidence="9 10">
    <name type="scientific">Ruminococcus turbiniformis</name>
    <dbReference type="NCBI Taxonomy" id="2881258"/>
    <lineage>
        <taxon>Bacteria</taxon>
        <taxon>Bacillati</taxon>
        <taxon>Bacillota</taxon>
        <taxon>Clostridia</taxon>
        <taxon>Eubacteriales</taxon>
        <taxon>Oscillospiraceae</taxon>
        <taxon>Ruminococcus</taxon>
    </lineage>
</organism>
<dbReference type="Proteomes" id="UP001198151">
    <property type="component" value="Unassembled WGS sequence"/>
</dbReference>
<dbReference type="SUPFAM" id="SSF161098">
    <property type="entry name" value="MetI-like"/>
    <property type="match status" value="1"/>
</dbReference>
<dbReference type="EMBL" id="JAJEQX010000060">
    <property type="protein sequence ID" value="MCC2256246.1"/>
    <property type="molecule type" value="Genomic_DNA"/>
</dbReference>
<dbReference type="InterPro" id="IPR035906">
    <property type="entry name" value="MetI-like_sf"/>
</dbReference>
<evidence type="ECO:0000313" key="9">
    <source>
        <dbReference type="EMBL" id="MCC2256246.1"/>
    </source>
</evidence>
<comment type="subcellular location">
    <subcellularLocation>
        <location evidence="1 7">Cell membrane</location>
        <topology evidence="1 7">Multi-pass membrane protein</topology>
    </subcellularLocation>
</comment>
<dbReference type="PANTHER" id="PTHR30151:SF0">
    <property type="entry name" value="ABC TRANSPORTER PERMEASE PROTEIN MJ0413-RELATED"/>
    <property type="match status" value="1"/>
</dbReference>
<keyword evidence="6 7" id="KW-0472">Membrane</keyword>
<dbReference type="RefSeq" id="WP_227709220.1">
    <property type="nucleotide sequence ID" value="NZ_JAJEQX010000060.1"/>
</dbReference>
<comment type="caution">
    <text evidence="9">The sequence shown here is derived from an EMBL/GenBank/DDBJ whole genome shotgun (WGS) entry which is preliminary data.</text>
</comment>